<sequence length="41" mass="4541">MEGEEKATQRRGLPRIVAGGESILQQFPKTPFEGVICILQL</sequence>
<evidence type="ECO:0000313" key="2">
    <source>
        <dbReference type="Proteomes" id="UP000004358"/>
    </source>
</evidence>
<evidence type="ECO:0000313" key="1">
    <source>
        <dbReference type="EMBL" id="EAQ82193.1"/>
    </source>
</evidence>
<dbReference type="Proteomes" id="UP000004358">
    <property type="component" value="Unassembled WGS sequence"/>
</dbReference>
<reference evidence="1 2" key="1">
    <citation type="submission" date="2006-02" db="EMBL/GenBank/DDBJ databases">
        <authorList>
            <person name="Amann R."/>
            <person name="Ferriera S."/>
            <person name="Johnson J."/>
            <person name="Kravitz S."/>
            <person name="Halpern A."/>
            <person name="Remington K."/>
            <person name="Beeson K."/>
            <person name="Tran B."/>
            <person name="Rogers Y.-H."/>
            <person name="Friedman R."/>
            <person name="Venter J.C."/>
        </authorList>
    </citation>
    <scope>NUCLEOTIDE SEQUENCE [LARGE SCALE GENOMIC DNA]</scope>
    <source>
        <strain evidence="1 2">DSM 3645</strain>
    </source>
</reference>
<dbReference type="AlphaFoldDB" id="A3ZMM0"/>
<gene>
    <name evidence="1" type="ORF">DSM3645_00725</name>
</gene>
<organism evidence="1 2">
    <name type="scientific">Blastopirellula marina DSM 3645</name>
    <dbReference type="NCBI Taxonomy" id="314230"/>
    <lineage>
        <taxon>Bacteria</taxon>
        <taxon>Pseudomonadati</taxon>
        <taxon>Planctomycetota</taxon>
        <taxon>Planctomycetia</taxon>
        <taxon>Pirellulales</taxon>
        <taxon>Pirellulaceae</taxon>
        <taxon>Blastopirellula</taxon>
    </lineage>
</organism>
<comment type="caution">
    <text evidence="1">The sequence shown here is derived from an EMBL/GenBank/DDBJ whole genome shotgun (WGS) entry which is preliminary data.</text>
</comment>
<dbReference type="STRING" id="314230.DSM3645_00725"/>
<name>A3ZMM0_9BACT</name>
<accession>A3ZMM0</accession>
<protein>
    <submittedName>
        <fullName evidence="1">Uncharacterized protein</fullName>
    </submittedName>
</protein>
<dbReference type="HOGENOM" id="CLU_3266471_0_0_0"/>
<proteinExistence type="predicted"/>
<dbReference type="EMBL" id="AANZ01000002">
    <property type="protein sequence ID" value="EAQ82193.1"/>
    <property type="molecule type" value="Genomic_DNA"/>
</dbReference>